<evidence type="ECO:0008006" key="5">
    <source>
        <dbReference type="Google" id="ProtNLM"/>
    </source>
</evidence>
<protein>
    <recommendedName>
        <fullName evidence="5">Transglycosylase SLT domain-containing protein</fullName>
    </recommendedName>
</protein>
<comment type="caution">
    <text evidence="3">The sequence shown here is derived from an EMBL/GenBank/DDBJ whole genome shotgun (WGS) entry which is preliminary data.</text>
</comment>
<organism evidence="3 4">
    <name type="scientific">Actinacidiphila polyblastidii</name>
    <dbReference type="NCBI Taxonomy" id="3110430"/>
    <lineage>
        <taxon>Bacteria</taxon>
        <taxon>Bacillati</taxon>
        <taxon>Actinomycetota</taxon>
        <taxon>Actinomycetes</taxon>
        <taxon>Kitasatosporales</taxon>
        <taxon>Streptomycetaceae</taxon>
        <taxon>Actinacidiphila</taxon>
    </lineage>
</organism>
<evidence type="ECO:0000313" key="3">
    <source>
        <dbReference type="EMBL" id="MEE4543357.1"/>
    </source>
</evidence>
<keyword evidence="4" id="KW-1185">Reference proteome</keyword>
<feature type="chain" id="PRO_5045293793" description="Transglycosylase SLT domain-containing protein" evidence="2">
    <location>
        <begin position="34"/>
        <end position="1027"/>
    </location>
</feature>
<evidence type="ECO:0000256" key="1">
    <source>
        <dbReference type="SAM" id="MobiDB-lite"/>
    </source>
</evidence>
<gene>
    <name evidence="3" type="ORF">V2S66_15430</name>
</gene>
<sequence>MNRRFRIPVPRVVSPLTAMVTLMAGLTVFPLVASNTAAQADAAPARQRLFPDAGKALGGDYTSSSDFTVQGTGDSAGFHILLGTEREGFAFHEIARLGSTDLMDAGPWTGEVCTTGSGRYAAAVYAPSLWTNTPGAMARGAFAAVIRLSDGKVTPVTSGVQLAYFSPGCGDGDLVDFTRSTVTDTSAGDTTVFRTDAATGRITSTSTVSGQATHVVPTAQGTVAVLDDNLVTLTPDAAHRQTLKATVRAALPGPVFALTPATGGDLDLGTVEKGQSVIHRFHAGTLTRLGAGKVGDVKLFPGQDGDIVVGDVRGVDTAHAPGLSKHVLAKQPESVSRQGHLVITSLASDQMKGITTQLGSPSLQGVGVIRMTGVASRSGAVASSAVGADPRVPLSSATGPAPSAGAAPASPSATAAATKVKAATAQPAAATATAPDDTEPRNCGEGALESQCIAAGVPVYGDVPGFDYPCVVKRLDPKRQAVQASANLVEWAVDQGVHGDLTVQRPKDYNDTGLAAYTPQGLFAPPVLSGGGQIPAQLVLGLLAQESNFKQASWHALYGTSGDPTQADWFGNGDSIHYYPDSGKADCGYGIAQVTTGMSVLKSPQYDTLHAGAIATDYAANIAAGLDILAEKWNQLQDLQMHVNNNSPKYLENWYMALWGYNSGVYTDPNNKEGLGYLNNPANPTYAPDRKAFLLYNYDDASKPAGWPYQEKVLGWSEVPQLTWNGNPSYAKPSFGGLGIMENLPTNYFLFCDQNVNACTPNAADPCPTWDDQCRWDASVSWIDDQQDGNSTREKLAYSLGSSEPPLQHANPTGPCLDGPVADDPYTLIVDDLDAHEDTYGCGDFEGADDGKFSLQLGDNFTYYRDDQTMRGTPYIAQIDLHQIGSGYDGHSFFTHSYPTNDWFHKVTASWEPNPIKVPPFDQPGGQRYDVWIHLPATAAQAIVRYNFIPGRNNDGFVTHNCRINQATHSNGQDTWLEMGSFPFWKGGRITADNLHDAGTGDADVAFDAVAFEPAVVGVQGTCKFGY</sequence>
<feature type="signal peptide" evidence="2">
    <location>
        <begin position="1"/>
        <end position="33"/>
    </location>
</feature>
<proteinExistence type="predicted"/>
<reference evidence="3 4" key="1">
    <citation type="submission" date="2023-12" db="EMBL/GenBank/DDBJ databases">
        <title>Streptomyces sp. V4-01.</title>
        <authorList>
            <person name="Somphong A."/>
            <person name="Phongsopitanun W."/>
        </authorList>
    </citation>
    <scope>NUCLEOTIDE SEQUENCE [LARGE SCALE GENOMIC DNA]</scope>
    <source>
        <strain evidence="3 4">V4-01</strain>
    </source>
</reference>
<keyword evidence="2" id="KW-0732">Signal</keyword>
<name>A0ABU7PDI9_9ACTN</name>
<evidence type="ECO:0000256" key="2">
    <source>
        <dbReference type="SAM" id="SignalP"/>
    </source>
</evidence>
<feature type="region of interest" description="Disordered" evidence="1">
    <location>
        <begin position="385"/>
        <end position="410"/>
    </location>
</feature>
<feature type="compositionally biased region" description="Low complexity" evidence="1">
    <location>
        <begin position="395"/>
        <end position="410"/>
    </location>
</feature>
<dbReference type="RefSeq" id="WP_330795689.1">
    <property type="nucleotide sequence ID" value="NZ_JAZEWV010000010.1"/>
</dbReference>
<dbReference type="Proteomes" id="UP001344658">
    <property type="component" value="Unassembled WGS sequence"/>
</dbReference>
<dbReference type="Gene3D" id="1.10.530.10">
    <property type="match status" value="1"/>
</dbReference>
<evidence type="ECO:0000313" key="4">
    <source>
        <dbReference type="Proteomes" id="UP001344658"/>
    </source>
</evidence>
<accession>A0ABU7PDI9</accession>
<dbReference type="EMBL" id="JAZEWV010000010">
    <property type="protein sequence ID" value="MEE4543357.1"/>
    <property type="molecule type" value="Genomic_DNA"/>
</dbReference>